<gene>
    <name evidence="1" type="ORF">J2W25_005297</name>
</gene>
<dbReference type="Proteomes" id="UP001244295">
    <property type="component" value="Unassembled WGS sequence"/>
</dbReference>
<dbReference type="InterPro" id="IPR032774">
    <property type="entry name" value="WG_beta_rep"/>
</dbReference>
<dbReference type="EMBL" id="JAUSRR010000010">
    <property type="protein sequence ID" value="MDP9926250.1"/>
    <property type="molecule type" value="Genomic_DNA"/>
</dbReference>
<evidence type="ECO:0000313" key="1">
    <source>
        <dbReference type="EMBL" id="MDP9926250.1"/>
    </source>
</evidence>
<dbReference type="AlphaFoldDB" id="A0AAW8E2Z2"/>
<dbReference type="SUPFAM" id="SSF69360">
    <property type="entry name" value="Cell wall binding repeat"/>
    <property type="match status" value="1"/>
</dbReference>
<comment type="caution">
    <text evidence="1">The sequence shown here is derived from an EMBL/GenBank/DDBJ whole genome shotgun (WGS) entry which is preliminary data.</text>
</comment>
<protein>
    <recommendedName>
        <fullName evidence="3">WG repeat-containing protein</fullName>
    </recommendedName>
</protein>
<organism evidence="1 2">
    <name type="scientific">Variovorax boronicumulans</name>
    <dbReference type="NCBI Taxonomy" id="436515"/>
    <lineage>
        <taxon>Bacteria</taxon>
        <taxon>Pseudomonadati</taxon>
        <taxon>Pseudomonadota</taxon>
        <taxon>Betaproteobacteria</taxon>
        <taxon>Burkholderiales</taxon>
        <taxon>Comamonadaceae</taxon>
        <taxon>Variovorax</taxon>
    </lineage>
</organism>
<name>A0AAW8E2Z2_9BURK</name>
<evidence type="ECO:0000313" key="2">
    <source>
        <dbReference type="Proteomes" id="UP001244295"/>
    </source>
</evidence>
<dbReference type="PANTHER" id="PTHR37841:SF1">
    <property type="entry name" value="DUF3298 DOMAIN-CONTAINING PROTEIN"/>
    <property type="match status" value="1"/>
</dbReference>
<sequence length="318" mass="34433">MLLIRSATSGLFGFIDLGGEVVVPPQFHDVGPFATNGLAVARLDLESETGLGFIDRTGRTVVGPSFHQAEAFSSQGIAKVILDREQLFQHGFVDAKGRKVFASVFEYARSFDDSGLAMIRTPESTCGCIDIRGELVVPTLYDGIGAFAVNGLAKARRADFTGFIDVTGKEVLRPAFKTFDEFDACGLATFKGGNHRHGYMDASGEPRIPARYVEAAGFAKNGLAKVRIGEKWGFIDTAGNVAIDPVFDDLSSFCYAGFAVFLHTNNKWGCIDATGDVVIDPVYDDIDLSFDPQVLEVVRDGVRGYITKAGTWIGNYLR</sequence>
<proteinExistence type="predicted"/>
<dbReference type="RefSeq" id="WP_139704350.1">
    <property type="nucleotide sequence ID" value="NZ_JAUSRR010000010.1"/>
</dbReference>
<dbReference type="PANTHER" id="PTHR37841">
    <property type="entry name" value="GLR2918 PROTEIN"/>
    <property type="match status" value="1"/>
</dbReference>
<accession>A0AAW8E2Z2</accession>
<reference evidence="1" key="1">
    <citation type="submission" date="2023-07" db="EMBL/GenBank/DDBJ databases">
        <title>Sorghum-associated microbial communities from plants grown in Nebraska, USA.</title>
        <authorList>
            <person name="Schachtman D."/>
        </authorList>
    </citation>
    <scope>NUCLEOTIDE SEQUENCE</scope>
    <source>
        <strain evidence="1">DS2795</strain>
    </source>
</reference>
<evidence type="ECO:0008006" key="3">
    <source>
        <dbReference type="Google" id="ProtNLM"/>
    </source>
</evidence>
<dbReference type="Pfam" id="PF14903">
    <property type="entry name" value="WG_beta_rep"/>
    <property type="match status" value="6"/>
</dbReference>